<feature type="compositionally biased region" description="Polar residues" evidence="4">
    <location>
        <begin position="517"/>
        <end position="532"/>
    </location>
</feature>
<feature type="compositionally biased region" description="Low complexity" evidence="4">
    <location>
        <begin position="847"/>
        <end position="1138"/>
    </location>
</feature>
<dbReference type="SUPFAM" id="SSF117074">
    <property type="entry name" value="Hypothetical protein PA1324"/>
    <property type="match status" value="8"/>
</dbReference>
<comment type="subcellular location">
    <subcellularLocation>
        <location evidence="1">Secreted</location>
    </subcellularLocation>
</comment>
<feature type="domain" description="SD-repeat containing protein B" evidence="6">
    <location>
        <begin position="2151"/>
        <end position="2263"/>
    </location>
</feature>
<feature type="compositionally biased region" description="Polar residues" evidence="4">
    <location>
        <begin position="691"/>
        <end position="700"/>
    </location>
</feature>
<reference evidence="7" key="1">
    <citation type="submission" date="2023-06" db="EMBL/GenBank/DDBJ databases">
        <title>Survivors Of The Sea: Transcriptome response of Skeletonema marinoi to long-term dormancy.</title>
        <authorList>
            <person name="Pinder M.I.M."/>
            <person name="Kourtchenko O."/>
            <person name="Robertson E.K."/>
            <person name="Larsson T."/>
            <person name="Maumus F."/>
            <person name="Osuna-Cruz C.M."/>
            <person name="Vancaester E."/>
            <person name="Stenow R."/>
            <person name="Vandepoele K."/>
            <person name="Ploug H."/>
            <person name="Bruchert V."/>
            <person name="Godhe A."/>
            <person name="Topel M."/>
        </authorList>
    </citation>
    <scope>NUCLEOTIDE SEQUENCE</scope>
    <source>
        <strain evidence="7">R05AC</strain>
    </source>
</reference>
<dbReference type="Pfam" id="PF17210">
    <property type="entry name" value="SdrD_B"/>
    <property type="match status" value="8"/>
</dbReference>
<evidence type="ECO:0000256" key="4">
    <source>
        <dbReference type="SAM" id="MobiDB-lite"/>
    </source>
</evidence>
<dbReference type="InterPro" id="IPR033764">
    <property type="entry name" value="Sdr_B"/>
</dbReference>
<feature type="compositionally biased region" description="Low complexity" evidence="4">
    <location>
        <begin position="1151"/>
        <end position="1319"/>
    </location>
</feature>
<protein>
    <submittedName>
        <fullName evidence="7">SdrD B-like domain-containing protein</fullName>
    </submittedName>
</protein>
<feature type="compositionally biased region" description="Low complexity" evidence="4">
    <location>
        <begin position="701"/>
        <end position="731"/>
    </location>
</feature>
<dbReference type="PANTHER" id="PTHR23303:SF15">
    <property type="entry name" value="COLOSSIN-A"/>
    <property type="match status" value="1"/>
</dbReference>
<feature type="compositionally biased region" description="Low complexity" evidence="4">
    <location>
        <begin position="355"/>
        <end position="390"/>
    </location>
</feature>
<dbReference type="InterPro" id="IPR051417">
    <property type="entry name" value="SDr/BOS_complex"/>
</dbReference>
<feature type="compositionally biased region" description="Acidic residues" evidence="4">
    <location>
        <begin position="1329"/>
        <end position="1339"/>
    </location>
</feature>
<feature type="domain" description="SD-repeat containing protein B" evidence="6">
    <location>
        <begin position="2035"/>
        <end position="2138"/>
    </location>
</feature>
<evidence type="ECO:0000256" key="5">
    <source>
        <dbReference type="SAM" id="SignalP"/>
    </source>
</evidence>
<dbReference type="Proteomes" id="UP001224775">
    <property type="component" value="Unassembled WGS sequence"/>
</dbReference>
<feature type="domain" description="SD-repeat containing protein B" evidence="6">
    <location>
        <begin position="1679"/>
        <end position="1780"/>
    </location>
</feature>
<feature type="chain" id="PRO_5042116010" evidence="5">
    <location>
        <begin position="29"/>
        <end position="2675"/>
    </location>
</feature>
<dbReference type="InterPro" id="IPR013783">
    <property type="entry name" value="Ig-like_fold"/>
</dbReference>
<dbReference type="Gene3D" id="2.60.40.10">
    <property type="entry name" value="Immunoglobulins"/>
    <property type="match status" value="8"/>
</dbReference>
<evidence type="ECO:0000259" key="6">
    <source>
        <dbReference type="Pfam" id="PF17210"/>
    </source>
</evidence>
<dbReference type="GO" id="GO:0005576">
    <property type="term" value="C:extracellular region"/>
    <property type="evidence" value="ECO:0007669"/>
    <property type="project" value="UniProtKB-SubCell"/>
</dbReference>
<feature type="compositionally biased region" description="Low complexity" evidence="4">
    <location>
        <begin position="302"/>
        <end position="329"/>
    </location>
</feature>
<dbReference type="EMBL" id="JATAAI010000011">
    <property type="protein sequence ID" value="KAK1742151.1"/>
    <property type="molecule type" value="Genomic_DNA"/>
</dbReference>
<feature type="compositionally biased region" description="Polar residues" evidence="4">
    <location>
        <begin position="646"/>
        <end position="658"/>
    </location>
</feature>
<feature type="domain" description="SD-repeat containing protein B" evidence="6">
    <location>
        <begin position="1559"/>
        <end position="1652"/>
    </location>
</feature>
<sequence length="2675" mass="277839">MQQRTMAFINYAALAAIVLSNLPTSAMSALTFTSMTKEALVEKFVSQDGDVEFSNIKASIHYDKCTRYYTGGHSMGYAWLNDDNATLTDVHLIPDEGIMLSSGDPLDFESNDSDQETTRWYTSENKLFDEHLAATINNNAVFDACFVEFDFKCSGEGYVPQVSFKYMFGSEEYYEYVDSPYNDAFALLLNGVNIARLPSSESNSDVVSINNVNYHLNRQFFHGNDPGTGDLADPMHDDLGMVYPQMEPDGFTIILTAHGTPWQNSDQTNSIKIVVGDVGDGILDSWVLLESGTFSCVDITESPSMSSQPSSAPTLKPSTSKPPSLAPSSFPTLSVAPTAAPSLAPTISQAPTHQPSASPSISKKPSAEPSSNPSSSVSPSANPSDSPSTSQAPTNKPSASPSLSSQPSAEPSSNPSMSTSPSANPTTAPSTSKAPTNKPSASPSISTQPSAEPSPIPSLSASPSANPTTAPSTSQAPSHHPSASPSISTQPSAEPSSNPSLSTSPSTSPSDSPSISQAPTHHPSASPSISTRPSAEPSSNPSLSTSPSSSPSDSPSTSQAPTHQPSASPSISTQPSAEPSSNPSLSTSPSASPSDAPSTSQSPTNQPSASPSISTRPSAEPSSNPSLSTSPSASPSDSPSSSQAPTNQPSASPSISTQPSAEPSSNPSLSTSPSASPSHAPSTTQAPSHHPSASPTVSTQPSAEPSSNPSLSTSPSANPSDSPSSSQAPTNQPSASPSNSTQPSAEPSLSPSLSSEPSSEPSLSPSVSVQPTSEPSLSPSVSAQPTVSPSSVPSSAPSSDPTVMHSKEPSLNPTVSSSPSVLPTSVPSLSTAPQGAPSILPTISMVPTSLPSLLPTLSSSPSSKPSFYPTISAMPSSVPSLAPSLSSSPSSSPSIEPSISKEPTGGPTSSPSISTSPSSQPTLNPSASQQPSVEPSSEPSLSSSPSSSPSSQPSASPTQSPSASPSLTLSEKPSTSKQPSAAPSSEPSLSSSPSSSPSSQPSTSKEPTQGPSSSPSTSTSPSSQPTAEPSTSKQPSAEPSSEPSLSSSPSSSPSIEPSISKEPTGGPTLSPTISTSPSSQPTAEPSTSKQPSAEPSSEPSLSSSPSSSPSIEPSISKEPTGGPTLSPTISTSPSSQPTAGPSTSKQPSDEPSTAPSLSSSPSSSPSLKPSSSPTQSPSASPSLTLSDKPSESSSPSAHPSNSPSLSMKPSSSPTTSPSKSSEPSSHPSLAPSTSSKPSSEPTLTPSESSSPTSQPSSGPSTSGQPSSEPSSAPSSSAQPTSSPTDNTLMPSLSSKPSSSPTGRPSVSSLPSSAPTSMASVGPNTVFNDLDADGIQDENEPGLPSITVVLYNATDDTPVATTETDENGVYVFSELAPGSFYATVFNVTYYFSPVQEGGNQATANEDGPNGNTPTVELSAGEVIDNWNVGLYEPVTVGNRVWLDYNADGAHDDDEPGLGNITVILVDQSGTPVEGQVQVSDPEGYYLFSGLPPGVYGVEFVVPADYKFSPPNPLSDSIDRSDPNAGDYAADIDSSGMAAPAELQSGSADLTFDAGIYAPVDIGGTIFLDLDADGIRDSGEVDGVEGVTLILYDTPNDVSVGEAVTSSDGSYVFPLMQPGTYHVKLLVPSEEYLVSPLAEGGNTFDSSHEPPMTASVRIVSGFDAVSLFDGGLYQLARTSLYVWNDANGDGIQDEGESPYTSDATVNIYDPSSSNPTTPIATGNVASDGTFTQDIAPGNYTVEVVLSDADALFSPQDQGSDDTADSDVDTNGVASITVMSGEQTNISAGVTAMPQVASCVFLDSNGNGLQDDGEPPLSDVEVELYHANGTLAAVTTSDETCFYGFVAPQIGDYFVTVTIPQDYVLSPVVDGGNQISSNEDGSNNSPVVTLTLGFVEDSWKVGMYVPVSIGNRVWNDLDGDGIQDGGEPGIEDIVVSLNDQDGVEVATTETDNTGHYLFEGLSPGNYSVVFQLPDGYAFTIPAKTTADIVDPVDGSYAYDDVTSDADRDTGATPAVMLLSGSSNLSLDAGMFIPVSINGTTWHDLNADGFHDEGEPILEGSTIILYDVDGDIVIGTSAIVVGPSGVWAIDDLPPGTYTGQIQPPSGEWYLSPIPEDEGNVTSTNFDPADSKTSPVFLQSGESGGGYFDAGFYMAASVGDRVWFDEEPNGVQDFGEPPMNTYVVVRLYDSLGYLKGETETSAGGYYQFTDLRPGTYEVEFILPSEDFNFAIFKAGENDALDSDANPKTGRAEVTLQSGEINDDIDAGIMDASPYYPDWTNDVQVCTNDGFDPAWLEGQKVNYLYSNKEACCRQHFWWRMTQCMANEEFKFYQKEDKCDTKVVFEDWESNTPDMFHGGESTLFDTLDECCAHKFWYDFDGCMGRSPVIYKFEFCVDIGGLVDPLDCQSADIYGTVLEAAINVNADLGFEVDASVTKIGDASLTKVTGSTVCGGSLEGQDFTNDLTGSNPDIDGAVGTTTEVCGFLTVEAGNDCKEEECLMTQYQDVAQALTEATTTGSLTDTVKDKAITRLPPVPELQDVIAANFTYFDVLMPGTITGDFDTKFFFGTDLTTCQEKPTITFRDGDARYDTLHSCCQQHFVWDISGCCSNGGGCPELPDDPVVDDPGVDELDGYYPTWAAGELCAYKSGFESWEERFDTIEDCCTSKFSYDYDNCVNPTSTR</sequence>
<evidence type="ECO:0000313" key="8">
    <source>
        <dbReference type="Proteomes" id="UP001224775"/>
    </source>
</evidence>
<gene>
    <name evidence="7" type="ORF">QTG54_006716</name>
</gene>
<feature type="compositionally biased region" description="Low complexity" evidence="4">
    <location>
        <begin position="743"/>
        <end position="766"/>
    </location>
</feature>
<feature type="compositionally biased region" description="Polar residues" evidence="4">
    <location>
        <begin position="438"/>
        <end position="448"/>
    </location>
</feature>
<evidence type="ECO:0000313" key="7">
    <source>
        <dbReference type="EMBL" id="KAK1742151.1"/>
    </source>
</evidence>
<feature type="compositionally biased region" description="Low complexity" evidence="4">
    <location>
        <begin position="659"/>
        <end position="688"/>
    </location>
</feature>
<dbReference type="NCBIfam" id="NF038133">
    <property type="entry name" value="choice_anch_L"/>
    <property type="match status" value="1"/>
</dbReference>
<evidence type="ECO:0000256" key="1">
    <source>
        <dbReference type="ARBA" id="ARBA00004613"/>
    </source>
</evidence>
<feature type="compositionally biased region" description="Low complexity" evidence="4">
    <location>
        <begin position="397"/>
        <end position="437"/>
    </location>
</feature>
<comment type="caution">
    <text evidence="7">The sequence shown here is derived from an EMBL/GenBank/DDBJ whole genome shotgun (WGS) entry which is preliminary data.</text>
</comment>
<feature type="compositionally biased region" description="Low complexity" evidence="4">
    <location>
        <begin position="533"/>
        <end position="558"/>
    </location>
</feature>
<accession>A0AAD9DC63</accession>
<evidence type="ECO:0000256" key="3">
    <source>
        <dbReference type="ARBA" id="ARBA00022729"/>
    </source>
</evidence>
<feature type="region of interest" description="Disordered" evidence="4">
    <location>
        <begin position="300"/>
        <end position="1340"/>
    </location>
</feature>
<dbReference type="InterPro" id="IPR049804">
    <property type="entry name" value="Choice_anch_L"/>
</dbReference>
<feature type="domain" description="SD-repeat containing protein B" evidence="6">
    <location>
        <begin position="1434"/>
        <end position="1554"/>
    </location>
</feature>
<feature type="compositionally biased region" description="Polar residues" evidence="4">
    <location>
        <begin position="559"/>
        <end position="574"/>
    </location>
</feature>
<evidence type="ECO:0000256" key="2">
    <source>
        <dbReference type="ARBA" id="ARBA00022525"/>
    </source>
</evidence>
<keyword evidence="2" id="KW-0964">Secreted</keyword>
<dbReference type="PANTHER" id="PTHR23303">
    <property type="entry name" value="CARBOXYPEPTIDASE REGULATORY REGION-CONTAINING"/>
    <property type="match status" value="1"/>
</dbReference>
<keyword evidence="3 5" id="KW-0732">Signal</keyword>
<feature type="compositionally biased region" description="Polar residues" evidence="4">
    <location>
        <begin position="767"/>
        <end position="777"/>
    </location>
</feature>
<feature type="compositionally biased region" description="Low complexity" evidence="4">
    <location>
        <begin position="778"/>
        <end position="831"/>
    </location>
</feature>
<feature type="domain" description="SD-repeat containing protein B" evidence="6">
    <location>
        <begin position="1795"/>
        <end position="1899"/>
    </location>
</feature>
<proteinExistence type="predicted"/>
<feature type="compositionally biased region" description="Polar residues" evidence="4">
    <location>
        <begin position="732"/>
        <end position="742"/>
    </location>
</feature>
<feature type="compositionally biased region" description="Polar residues" evidence="4">
    <location>
        <begin position="345"/>
        <end position="354"/>
    </location>
</feature>
<feature type="compositionally biased region" description="Low complexity" evidence="4">
    <location>
        <begin position="449"/>
        <end position="516"/>
    </location>
</feature>
<feature type="compositionally biased region" description="Low complexity" evidence="4">
    <location>
        <begin position="575"/>
        <end position="645"/>
    </location>
</feature>
<organism evidence="7 8">
    <name type="scientific">Skeletonema marinoi</name>
    <dbReference type="NCBI Taxonomy" id="267567"/>
    <lineage>
        <taxon>Eukaryota</taxon>
        <taxon>Sar</taxon>
        <taxon>Stramenopiles</taxon>
        <taxon>Ochrophyta</taxon>
        <taxon>Bacillariophyta</taxon>
        <taxon>Coscinodiscophyceae</taxon>
        <taxon>Thalassiosirophycidae</taxon>
        <taxon>Thalassiosirales</taxon>
        <taxon>Skeletonemataceae</taxon>
        <taxon>Skeletonema</taxon>
        <taxon>Skeletonema marinoi-dohrnii complex</taxon>
    </lineage>
</organism>
<feature type="compositionally biased region" description="Polar residues" evidence="4">
    <location>
        <begin position="1139"/>
        <end position="1150"/>
    </location>
</feature>
<feature type="domain" description="SD-repeat containing protein B" evidence="6">
    <location>
        <begin position="1323"/>
        <end position="1429"/>
    </location>
</feature>
<feature type="signal peptide" evidence="5">
    <location>
        <begin position="1"/>
        <end position="28"/>
    </location>
</feature>
<keyword evidence="8" id="KW-1185">Reference proteome</keyword>
<name>A0AAD9DC63_9STRA</name>
<feature type="domain" description="SD-repeat containing protein B" evidence="6">
    <location>
        <begin position="1905"/>
        <end position="2027"/>
    </location>
</feature>